<organism evidence="1 3">
    <name type="scientific">Brassica cretica</name>
    <name type="common">Mustard</name>
    <dbReference type="NCBI Taxonomy" id="69181"/>
    <lineage>
        <taxon>Eukaryota</taxon>
        <taxon>Viridiplantae</taxon>
        <taxon>Streptophyta</taxon>
        <taxon>Embryophyta</taxon>
        <taxon>Tracheophyta</taxon>
        <taxon>Spermatophyta</taxon>
        <taxon>Magnoliopsida</taxon>
        <taxon>eudicotyledons</taxon>
        <taxon>Gunneridae</taxon>
        <taxon>Pentapetalae</taxon>
        <taxon>rosids</taxon>
        <taxon>malvids</taxon>
        <taxon>Brassicales</taxon>
        <taxon>Brassicaceae</taxon>
        <taxon>Brassiceae</taxon>
        <taxon>Brassica</taxon>
    </lineage>
</organism>
<gene>
    <name evidence="1" type="ORF">F2Q68_00031936</name>
    <name evidence="2" type="ORF">F2Q70_00036668</name>
</gene>
<sequence length="85" mass="9583">MAKKKKSSSTSYLQRLVTAVQRHRSEFSGLRHDLWLRVCDTARQRPLGAGTRHSSQHVELAVVTGSELKWSLCLTRSMERVFGAG</sequence>
<comment type="caution">
    <text evidence="1">The sequence shown here is derived from an EMBL/GenBank/DDBJ whole genome shotgun (WGS) entry which is preliminary data.</text>
</comment>
<evidence type="ECO:0000313" key="1">
    <source>
        <dbReference type="EMBL" id="KAF2540721.1"/>
    </source>
</evidence>
<dbReference type="EMBL" id="QGKW02002005">
    <property type="protein sequence ID" value="KAF2540721.1"/>
    <property type="molecule type" value="Genomic_DNA"/>
</dbReference>
<reference evidence="1" key="1">
    <citation type="submission" date="2019-12" db="EMBL/GenBank/DDBJ databases">
        <title>Genome sequencing and annotation of Brassica cretica.</title>
        <authorList>
            <person name="Studholme D.J."/>
            <person name="Sarris P.F."/>
        </authorList>
    </citation>
    <scope>NUCLEOTIDE SEQUENCE</scope>
    <source>
        <strain evidence="1">PFS-001/15</strain>
        <strain evidence="2">PFS-102/07</strain>
        <tissue evidence="1">Leaf</tissue>
    </source>
</reference>
<proteinExistence type="predicted"/>
<evidence type="ECO:0000313" key="2">
    <source>
        <dbReference type="EMBL" id="KAF2586341.1"/>
    </source>
</evidence>
<protein>
    <submittedName>
        <fullName evidence="1">Uncharacterized protein</fullName>
    </submittedName>
</protein>
<evidence type="ECO:0000313" key="3">
    <source>
        <dbReference type="Proteomes" id="UP000712281"/>
    </source>
</evidence>
<accession>A0A8S9G580</accession>
<name>A0A8S9G580_BRACR</name>
<dbReference type="Proteomes" id="UP000712281">
    <property type="component" value="Unassembled WGS sequence"/>
</dbReference>
<dbReference type="AlphaFoldDB" id="A0A8S9G580"/>
<dbReference type="EMBL" id="QGKY02000246">
    <property type="protein sequence ID" value="KAF2586341.1"/>
    <property type="molecule type" value="Genomic_DNA"/>
</dbReference>